<dbReference type="InterPro" id="IPR055122">
    <property type="entry name" value="Med14_N"/>
</dbReference>
<keyword evidence="15" id="KW-1185">Reference proteome</keyword>
<protein>
    <recommendedName>
        <fullName evidence="4 11">Mediator of RNA polymerase II transcription subunit 14</fullName>
    </recommendedName>
    <alternativeName>
        <fullName evidence="10 11">Mediator complex subunit 14</fullName>
    </alternativeName>
</protein>
<dbReference type="GO" id="GO:0006357">
    <property type="term" value="P:regulation of transcription by RNA polymerase II"/>
    <property type="evidence" value="ECO:0007669"/>
    <property type="project" value="InterPro"/>
</dbReference>
<dbReference type="GeneID" id="81373462"/>
<reference evidence="14" key="2">
    <citation type="journal article" date="2023" name="IMA Fungus">
        <title>Comparative genomic study of the Penicillium genus elucidates a diverse pangenome and 15 lateral gene transfer events.</title>
        <authorList>
            <person name="Petersen C."/>
            <person name="Sorensen T."/>
            <person name="Nielsen M.R."/>
            <person name="Sondergaard T.E."/>
            <person name="Sorensen J.L."/>
            <person name="Fitzpatrick D.A."/>
            <person name="Frisvad J.C."/>
            <person name="Nielsen K.L."/>
        </authorList>
    </citation>
    <scope>NUCLEOTIDE SEQUENCE</scope>
    <source>
        <strain evidence="14">IBT 29677</strain>
    </source>
</reference>
<dbReference type="InterPro" id="IPR013947">
    <property type="entry name" value="Mediator_Med14"/>
</dbReference>
<dbReference type="Pfam" id="PF26204">
    <property type="entry name" value="Med14_fung"/>
    <property type="match status" value="1"/>
</dbReference>
<keyword evidence="8 11" id="KW-0539">Nucleus</keyword>
<proteinExistence type="inferred from homology"/>
<evidence type="ECO:0000259" key="13">
    <source>
        <dbReference type="Pfam" id="PF08638"/>
    </source>
</evidence>
<evidence type="ECO:0000256" key="10">
    <source>
        <dbReference type="ARBA" id="ARBA00032007"/>
    </source>
</evidence>
<evidence type="ECO:0000256" key="6">
    <source>
        <dbReference type="ARBA" id="ARBA00023159"/>
    </source>
</evidence>
<keyword evidence="6 11" id="KW-0010">Activator</keyword>
<evidence type="ECO:0000256" key="9">
    <source>
        <dbReference type="ARBA" id="ARBA00025687"/>
    </source>
</evidence>
<comment type="subcellular location">
    <subcellularLocation>
        <location evidence="1 11">Nucleus</location>
    </subcellularLocation>
</comment>
<evidence type="ECO:0000256" key="3">
    <source>
        <dbReference type="ARBA" id="ARBA00011837"/>
    </source>
</evidence>
<feature type="region of interest" description="Disordered" evidence="12">
    <location>
        <begin position="1001"/>
        <end position="1085"/>
    </location>
</feature>
<gene>
    <name evidence="14" type="ORF">N7509_009845</name>
</gene>
<reference evidence="14" key="1">
    <citation type="submission" date="2022-12" db="EMBL/GenBank/DDBJ databases">
        <authorList>
            <person name="Petersen C."/>
        </authorList>
    </citation>
    <scope>NUCLEOTIDE SEQUENCE</scope>
    <source>
        <strain evidence="14">IBT 29677</strain>
    </source>
</reference>
<dbReference type="Proteomes" id="UP001147747">
    <property type="component" value="Unassembled WGS sequence"/>
</dbReference>
<dbReference type="AlphaFoldDB" id="A0A9X0B3Z5"/>
<dbReference type="GO" id="GO:0003712">
    <property type="term" value="F:transcription coregulator activity"/>
    <property type="evidence" value="ECO:0007669"/>
    <property type="project" value="UniProtKB-UniRule"/>
</dbReference>
<comment type="caution">
    <text evidence="14">The sequence shown here is derived from an EMBL/GenBank/DDBJ whole genome shotgun (WGS) entry which is preliminary data.</text>
</comment>
<dbReference type="PANTHER" id="PTHR12809">
    <property type="entry name" value="MEDIATOR COMPLEX SUBUNIT"/>
    <property type="match status" value="1"/>
</dbReference>
<comment type="function">
    <text evidence="9 11">Component of the Mediator complex, a coactivator involved in the regulated transcription of nearly all RNA polymerase II-dependent genes. Mediator functions as a bridge to convey information from gene-specific regulatory proteins to the basal RNA polymerase II transcription machinery. Mediator is recruited to promoters by direct interactions with regulatory proteins and serves as a scaffold for the assembly of a functional preinitiation complex with RNA polymerase II and the general transcription factors.</text>
</comment>
<accession>A0A9X0B3Z5</accession>
<keyword evidence="7 11" id="KW-0804">Transcription</keyword>
<evidence type="ECO:0000313" key="14">
    <source>
        <dbReference type="EMBL" id="KAJ5387304.1"/>
    </source>
</evidence>
<evidence type="ECO:0000256" key="7">
    <source>
        <dbReference type="ARBA" id="ARBA00023163"/>
    </source>
</evidence>
<dbReference type="GO" id="GO:0016592">
    <property type="term" value="C:mediator complex"/>
    <property type="evidence" value="ECO:0007669"/>
    <property type="project" value="UniProtKB-UniRule"/>
</dbReference>
<evidence type="ECO:0000256" key="12">
    <source>
        <dbReference type="SAM" id="MobiDB-lite"/>
    </source>
</evidence>
<organism evidence="14 15">
    <name type="scientific">Penicillium cosmopolitanum</name>
    <dbReference type="NCBI Taxonomy" id="1131564"/>
    <lineage>
        <taxon>Eukaryota</taxon>
        <taxon>Fungi</taxon>
        <taxon>Dikarya</taxon>
        <taxon>Ascomycota</taxon>
        <taxon>Pezizomycotina</taxon>
        <taxon>Eurotiomycetes</taxon>
        <taxon>Eurotiomycetidae</taxon>
        <taxon>Eurotiales</taxon>
        <taxon>Aspergillaceae</taxon>
        <taxon>Penicillium</taxon>
    </lineage>
</organism>
<dbReference type="GO" id="GO:0070847">
    <property type="term" value="C:core mediator complex"/>
    <property type="evidence" value="ECO:0007669"/>
    <property type="project" value="TreeGrafter"/>
</dbReference>
<feature type="compositionally biased region" description="Low complexity" evidence="12">
    <location>
        <begin position="1029"/>
        <end position="1040"/>
    </location>
</feature>
<dbReference type="Pfam" id="PF08638">
    <property type="entry name" value="Med14"/>
    <property type="match status" value="1"/>
</dbReference>
<dbReference type="RefSeq" id="XP_056485102.1">
    <property type="nucleotide sequence ID" value="XM_056634482.1"/>
</dbReference>
<dbReference type="EMBL" id="JAPZBU010000009">
    <property type="protein sequence ID" value="KAJ5387304.1"/>
    <property type="molecule type" value="Genomic_DNA"/>
</dbReference>
<comment type="similarity">
    <text evidence="2 11">Belongs to the Mediator complex subunit 14 family.</text>
</comment>
<feature type="domain" description="Mediator complex subunit MED14 N-terminal" evidence="13">
    <location>
        <begin position="88"/>
        <end position="295"/>
    </location>
</feature>
<keyword evidence="5 11" id="KW-0805">Transcription regulation</keyword>
<evidence type="ECO:0000256" key="5">
    <source>
        <dbReference type="ARBA" id="ARBA00023015"/>
    </source>
</evidence>
<evidence type="ECO:0000256" key="4">
    <source>
        <dbReference type="ARBA" id="ARBA00019619"/>
    </source>
</evidence>
<sequence length="1085" mass="120160">MPGVIMDNVNTEGFVQRPAPNETVNGVSGSYGNYEKSGQHPAATNGPVLVNGAGRGLDALSQQSKMPIRNAGDNDSTPFELPHITQGFFPFGTLINRAVQQCWNDLSELITELAAIQVPHEPSSALTNGKTPGNQSSENVHKKLRILDFAYAKRAEFIKLLVLSQWSRQAAEVSRLIDIQNFIRTRHQAYISAVQYVGEMKRDLVRAQVANPDLKTALEILSRGRVRSLPDFGYKPPKPLTAKSTLKKLRKINRIISVRLAVYDEVPHALRNYRIHDGRVTFTVPGEFELDLAVAEQTNTSQFFFVDIRFLFSPSSKIPKGRIFNELDAKVNEILHNDGLSGCFDFLHGLVLTNKISTLHRQAVDLARGAWSDSLRIELLHRILVIQYWSSRAGPKSWIEIGVQRGSRNCANGNKNQVPYLGLRWVRDGQRVNSDNISFDSTVLSLEQVLRSVIALHTSHLLATAFNTLKKSLLFASHTLSLRAQLSKTEPSDCHLDMQLTASRDLRISAEPLSGAITLSGPSSALERPDLERQHKSAIDEMLSRVTRLRCHTAVNQIELGIKPLGLESINQRGLGVNVSRLFPPNTLRSAFFSHQSWDRRWVVAATSSMDGDKWWLVHILVRPTDATRILAIYANARCLADLPGALFHPPLKQLRLGPKLEVPDLVFSYKANAIPAVFRLALPPALQKGSYLRDSVRLSFKGIDRQTHSAILVAYGSFRFCIRSLLPLISSTDPSLVVQDKGSGFAIRLLVPVGQAVLIPLLERLQRLDCVIYILQSLLQRKMEPRSLSLSQIAFKYGETKLHSARLSIDVSEPPLSSYTEVKAVLSNSNPLFRLRLRIDFDSPSPHRRIQESLTVALNERFSESGVESALASIAETFPLLHSLEQITKPVQPTSSVIHIIVRSPTVFQIHYAQKARFRLSARPRQGRTVWVLEDFKSGVGQAQAQAQGQSQIFTSVREQVYNSKGDGWQGLGDGALSSTEKVGNLLAKLHECLSSCAPEPIPEPTKQEKAQQFGTVAQSQPPPGPAPVQAQAPVTSAPKQKTKPDLNLNLSNLKAQPQVQAPPQQQQQQNNGAPGNADIITID</sequence>
<name>A0A9X0B3Z5_9EURO</name>
<evidence type="ECO:0000256" key="11">
    <source>
        <dbReference type="RuleBase" id="RU365082"/>
    </source>
</evidence>
<feature type="compositionally biased region" description="Low complexity" evidence="12">
    <location>
        <begin position="1057"/>
        <end position="1079"/>
    </location>
</feature>
<evidence type="ECO:0000256" key="8">
    <source>
        <dbReference type="ARBA" id="ARBA00023242"/>
    </source>
</evidence>
<dbReference type="PANTHER" id="PTHR12809:SF2">
    <property type="entry name" value="MEDIATOR OF RNA POLYMERASE II TRANSCRIPTION SUBUNIT 14"/>
    <property type="match status" value="1"/>
</dbReference>
<evidence type="ECO:0000256" key="2">
    <source>
        <dbReference type="ARBA" id="ARBA00007813"/>
    </source>
</evidence>
<dbReference type="OrthoDB" id="205099at2759"/>
<evidence type="ECO:0000256" key="1">
    <source>
        <dbReference type="ARBA" id="ARBA00004123"/>
    </source>
</evidence>
<evidence type="ECO:0000313" key="15">
    <source>
        <dbReference type="Proteomes" id="UP001147747"/>
    </source>
</evidence>
<comment type="subunit">
    <text evidence="3 11">Component of the Mediator complex.</text>
</comment>